<dbReference type="Proteomes" id="UP000005435">
    <property type="component" value="Chromosome"/>
</dbReference>
<keyword evidence="2" id="KW-0472">Membrane</keyword>
<dbReference type="GO" id="GO:0004722">
    <property type="term" value="F:protein serine/threonine phosphatase activity"/>
    <property type="evidence" value="ECO:0007669"/>
    <property type="project" value="InterPro"/>
</dbReference>
<reference evidence="5" key="1">
    <citation type="submission" date="2011-12" db="EMBL/GenBank/DDBJ databases">
        <title>Complete sequence of Clostridium clariflavum DSM 19732.</title>
        <authorList>
            <consortium name="US DOE Joint Genome Institute"/>
            <person name="Lucas S."/>
            <person name="Han J."/>
            <person name="Lapidus A."/>
            <person name="Cheng J.-F."/>
            <person name="Goodwin L."/>
            <person name="Pitluck S."/>
            <person name="Peters L."/>
            <person name="Teshima H."/>
            <person name="Detter J.C."/>
            <person name="Han C."/>
            <person name="Tapia R."/>
            <person name="Land M."/>
            <person name="Hauser L."/>
            <person name="Kyrpides N."/>
            <person name="Ivanova N."/>
            <person name="Pagani I."/>
            <person name="Kitzmiller T."/>
            <person name="Lynd L."/>
            <person name="Izquierdo J."/>
            <person name="Woyke T."/>
        </authorList>
    </citation>
    <scope>NUCLEOTIDE SEQUENCE [LARGE SCALE GENOMIC DNA]</scope>
    <source>
        <strain evidence="5">DSM 19732 / NBRC 101661 / EBR45</strain>
    </source>
</reference>
<dbReference type="InterPro" id="IPR014221">
    <property type="entry name" value="SpoII_E"/>
</dbReference>
<dbReference type="SUPFAM" id="SSF81606">
    <property type="entry name" value="PP2C-like"/>
    <property type="match status" value="1"/>
</dbReference>
<dbReference type="EMBL" id="CP003065">
    <property type="protein sequence ID" value="AEV69941.1"/>
    <property type="molecule type" value="Genomic_DNA"/>
</dbReference>
<dbReference type="NCBIfam" id="TIGR02865">
    <property type="entry name" value="spore_II_E"/>
    <property type="match status" value="1"/>
</dbReference>
<dbReference type="HOGENOM" id="CLU_017349_0_0_9"/>
<feature type="transmembrane region" description="Helical" evidence="2">
    <location>
        <begin position="119"/>
        <end position="138"/>
    </location>
</feature>
<reference evidence="4 5" key="2">
    <citation type="journal article" date="2012" name="Stand. Genomic Sci.">
        <title>Complete Genome Sequence of Clostridium clariflavum DSM 19732.</title>
        <authorList>
            <person name="Izquierdo J.A."/>
            <person name="Goodwin L."/>
            <person name="Davenport K.W."/>
            <person name="Teshima H."/>
            <person name="Bruce D."/>
            <person name="Detter C."/>
            <person name="Tapia R."/>
            <person name="Han S."/>
            <person name="Land M."/>
            <person name="Hauser L."/>
            <person name="Jeffries C.D."/>
            <person name="Han J."/>
            <person name="Pitluck S."/>
            <person name="Nolan M."/>
            <person name="Chen A."/>
            <person name="Huntemann M."/>
            <person name="Mavromatis K."/>
            <person name="Mikhailova N."/>
            <person name="Liolios K."/>
            <person name="Woyke T."/>
            <person name="Lynd L.R."/>
        </authorList>
    </citation>
    <scope>NUCLEOTIDE SEQUENCE [LARGE SCALE GENOMIC DNA]</scope>
    <source>
        <strain evidence="5">DSM 19732 / NBRC 101661 / EBR45</strain>
    </source>
</reference>
<dbReference type="eggNOG" id="COG2208">
    <property type="taxonomic scope" value="Bacteria"/>
</dbReference>
<accession>G8LY09</accession>
<evidence type="ECO:0000313" key="5">
    <source>
        <dbReference type="Proteomes" id="UP000005435"/>
    </source>
</evidence>
<dbReference type="RefSeq" id="WP_014256470.1">
    <property type="nucleotide sequence ID" value="NC_016627.1"/>
</dbReference>
<feature type="transmembrane region" description="Helical" evidence="2">
    <location>
        <begin position="144"/>
        <end position="161"/>
    </location>
</feature>
<feature type="transmembrane region" description="Helical" evidence="2">
    <location>
        <begin position="222"/>
        <end position="240"/>
    </location>
</feature>
<evidence type="ECO:0000259" key="3">
    <source>
        <dbReference type="SMART" id="SM00331"/>
    </source>
</evidence>
<dbReference type="InterPro" id="IPR001932">
    <property type="entry name" value="PPM-type_phosphatase-like_dom"/>
</dbReference>
<dbReference type="SMART" id="SM00331">
    <property type="entry name" value="PP2C_SIG"/>
    <property type="match status" value="1"/>
</dbReference>
<dbReference type="PANTHER" id="PTHR43156">
    <property type="entry name" value="STAGE II SPORULATION PROTEIN E-RELATED"/>
    <property type="match status" value="1"/>
</dbReference>
<evidence type="ECO:0000313" key="4">
    <source>
        <dbReference type="EMBL" id="AEV69941.1"/>
    </source>
</evidence>
<protein>
    <submittedName>
        <fullName evidence="4">Stage II sporulation protein E</fullName>
    </submittedName>
</protein>
<gene>
    <name evidence="4" type="ordered locus">Clocl_3447</name>
</gene>
<feature type="domain" description="PPM-type phosphatase" evidence="3">
    <location>
        <begin position="581"/>
        <end position="793"/>
    </location>
</feature>
<feature type="transmembrane region" description="Helical" evidence="2">
    <location>
        <begin position="247"/>
        <end position="265"/>
    </location>
</feature>
<dbReference type="PANTHER" id="PTHR43156:SF2">
    <property type="entry name" value="STAGE II SPORULATION PROTEIN E"/>
    <property type="match status" value="1"/>
</dbReference>
<dbReference type="Gene3D" id="3.60.40.10">
    <property type="entry name" value="PPM-type phosphatase domain"/>
    <property type="match status" value="1"/>
</dbReference>
<dbReference type="InterPro" id="IPR036457">
    <property type="entry name" value="PPM-type-like_dom_sf"/>
</dbReference>
<dbReference type="KEGG" id="ccl:Clocl_3447"/>
<organism evidence="4 5">
    <name type="scientific">Acetivibrio clariflavus (strain DSM 19732 / NBRC 101661 / EBR45)</name>
    <name type="common">Clostridium clariflavum</name>
    <dbReference type="NCBI Taxonomy" id="720554"/>
    <lineage>
        <taxon>Bacteria</taxon>
        <taxon>Bacillati</taxon>
        <taxon>Bacillota</taxon>
        <taxon>Clostridia</taxon>
        <taxon>Eubacteriales</taxon>
        <taxon>Oscillospiraceae</taxon>
        <taxon>Acetivibrio</taxon>
    </lineage>
</organism>
<dbReference type="STRING" id="720554.Clocl_3447"/>
<sequence>MKTQFIPNQKLRDLGYEKTKGGILGGLAVSKGNIVLLLVTFLLGRVSLFDSLMPFGMAFYAASAGICTNRVLMAAAVIMGMLTGGAVEELYVGLMFLVSFTVIERLFKNKTARDGIKYSLIGLVSIAVSQLIPVSMHGFLLYDILRALLYTALVFSLIFIFRRSIPLIDGTGINREISSEEAISLAMLAAIALTGFGDMQIAGASLTNVFGILAVMLFSYKAGPAVGSTVGIIVGLVVTLSNPVTPLIIGTYGFCGLLAGVFRNLGKTGAALGFVIGNAILTLYINGSTEVLLYIKDMIFSSIIFTAIPQKTINGFMGVFSASPAVLKDKASYSERIKELTVERLNNFAKAFQELSKTFDEISQAKMVTGNQDISCLFDRVADKVCKDCSLCLHCWDRNFYNTYQVMFRVVESLEKKGWIEETDIPEYFMERCERIGEFVKQVNNIYELFKVDMSWKNRMGESRGLISQQLDGLSNVISNLALEINNDIEFKGDLEEKLLSELENSGVKVKDVVVYKNKWDKFEVNIFHKGCAGANKCLDSIEKMVSDVLKRRMVKDRSECVYNHKLGTCNLKLVEEEVFSITTGVARMSKHESMISGDNYTFLNIGDGKHVMALSDGMGTGQRAFNQSKAAIGLLEQFMETGFDKDTAIRLINSILVLKSDDDSFATIDLCAVDLYDGKVEFVKIGAVPTFIKRPRKIEVIKTVSLPAGILSNIETELVCKNVSNGDFIIMVTDGIIDSFKQEEGGEQTLIKFIEDLDSINPQVIADSILAEACSRCRNKPVDDMTVLVAKIWKR</sequence>
<feature type="transmembrane region" description="Helical" evidence="2">
    <location>
        <begin position="23"/>
        <end position="43"/>
    </location>
</feature>
<proteinExistence type="predicted"/>
<feature type="transmembrane region" description="Helical" evidence="2">
    <location>
        <begin position="271"/>
        <end position="295"/>
    </location>
</feature>
<evidence type="ECO:0000256" key="2">
    <source>
        <dbReference type="SAM" id="Phobius"/>
    </source>
</evidence>
<dbReference type="Pfam" id="PF07228">
    <property type="entry name" value="SpoIIE"/>
    <property type="match status" value="1"/>
</dbReference>
<dbReference type="InterPro" id="IPR052016">
    <property type="entry name" value="Bact_Sigma-Reg"/>
</dbReference>
<dbReference type="OrthoDB" id="9763774at2"/>
<keyword evidence="2" id="KW-1133">Transmembrane helix</keyword>
<keyword evidence="1" id="KW-0378">Hydrolase</keyword>
<name>G8LY09_ACECE</name>
<dbReference type="Pfam" id="PF19732">
    <property type="entry name" value="SpoIIE_N"/>
    <property type="match status" value="1"/>
</dbReference>
<dbReference type="AlphaFoldDB" id="G8LY09"/>
<keyword evidence="5" id="KW-1185">Reference proteome</keyword>
<keyword evidence="2" id="KW-0812">Transmembrane</keyword>
<dbReference type="InterPro" id="IPR045768">
    <property type="entry name" value="SpoIIE_N"/>
</dbReference>
<evidence type="ECO:0000256" key="1">
    <source>
        <dbReference type="ARBA" id="ARBA00022801"/>
    </source>
</evidence>